<feature type="domain" description="Cupin type-2" evidence="1">
    <location>
        <begin position="41"/>
        <end position="106"/>
    </location>
</feature>
<dbReference type="InterPro" id="IPR053146">
    <property type="entry name" value="QDO-like"/>
</dbReference>
<dbReference type="InterPro" id="IPR014710">
    <property type="entry name" value="RmlC-like_jellyroll"/>
</dbReference>
<proteinExistence type="predicted"/>
<evidence type="ECO:0000313" key="3">
    <source>
        <dbReference type="Proteomes" id="UP000266677"/>
    </source>
</evidence>
<protein>
    <submittedName>
        <fullName evidence="2">Cupin domain-containing protein</fullName>
    </submittedName>
</protein>
<comment type="caution">
    <text evidence="2">The sequence shown here is derived from an EMBL/GenBank/DDBJ whole genome shotgun (WGS) entry which is preliminary data.</text>
</comment>
<dbReference type="EMBL" id="QZFU01000036">
    <property type="protein sequence ID" value="RJO70921.1"/>
    <property type="molecule type" value="Genomic_DNA"/>
</dbReference>
<dbReference type="PANTHER" id="PTHR36440:SF1">
    <property type="entry name" value="PUTATIVE (AFU_ORTHOLOGUE AFUA_8G07350)-RELATED"/>
    <property type="match status" value="1"/>
</dbReference>
<dbReference type="Gene3D" id="2.60.120.10">
    <property type="entry name" value="Jelly Rolls"/>
    <property type="match status" value="1"/>
</dbReference>
<dbReference type="InterPro" id="IPR011051">
    <property type="entry name" value="RmlC_Cupin_sf"/>
</dbReference>
<dbReference type="Pfam" id="PF07883">
    <property type="entry name" value="Cupin_2"/>
    <property type="match status" value="1"/>
</dbReference>
<keyword evidence="3" id="KW-1185">Reference proteome</keyword>
<evidence type="ECO:0000259" key="1">
    <source>
        <dbReference type="Pfam" id="PF07883"/>
    </source>
</evidence>
<sequence length="163" mass="17623">MSVRWDELGHHRPIAEWALGCLVIWHQRAETTGGMLAMAEVVLPRGAELPQHVHAREDELCYVLDGELTVRRGLDRIQVGPGASVWLPRGIPHGLAVRTAQARLLVLITPAGVERAHRAFATAAPELAPPPPGLCHPRAAEVEAEFAHYGVLLGGSSPNRLEG</sequence>
<dbReference type="OrthoDB" id="9791637at2"/>
<dbReference type="Proteomes" id="UP000266677">
    <property type="component" value="Unassembled WGS sequence"/>
</dbReference>
<dbReference type="InterPro" id="IPR013096">
    <property type="entry name" value="Cupin_2"/>
</dbReference>
<evidence type="ECO:0000313" key="2">
    <source>
        <dbReference type="EMBL" id="RJO70921.1"/>
    </source>
</evidence>
<reference evidence="2 3" key="1">
    <citation type="submission" date="2018-09" db="EMBL/GenBank/DDBJ databases">
        <title>YIM PH21274 draft genome.</title>
        <authorList>
            <person name="Miao C."/>
        </authorList>
    </citation>
    <scope>NUCLEOTIDE SEQUENCE [LARGE SCALE GENOMIC DNA]</scope>
    <source>
        <strain evidence="2 3">YIM PH 21724</strain>
    </source>
</reference>
<accession>A0A3A4KBE1</accession>
<dbReference type="AlphaFoldDB" id="A0A3A4KBE1"/>
<dbReference type="PANTHER" id="PTHR36440">
    <property type="entry name" value="PUTATIVE (AFU_ORTHOLOGUE AFUA_8G07350)-RELATED"/>
    <property type="match status" value="1"/>
</dbReference>
<dbReference type="SUPFAM" id="SSF51182">
    <property type="entry name" value="RmlC-like cupins"/>
    <property type="match status" value="1"/>
</dbReference>
<gene>
    <name evidence="2" type="ORF">D5S18_27470</name>
</gene>
<organism evidence="2 3">
    <name type="scientific">Nocardia panacis</name>
    <dbReference type="NCBI Taxonomy" id="2340916"/>
    <lineage>
        <taxon>Bacteria</taxon>
        <taxon>Bacillati</taxon>
        <taxon>Actinomycetota</taxon>
        <taxon>Actinomycetes</taxon>
        <taxon>Mycobacteriales</taxon>
        <taxon>Nocardiaceae</taxon>
        <taxon>Nocardia</taxon>
    </lineage>
</organism>
<name>A0A3A4KBE1_9NOCA</name>